<dbReference type="GO" id="GO:0005739">
    <property type="term" value="C:mitochondrion"/>
    <property type="evidence" value="ECO:0007669"/>
    <property type="project" value="UniProtKB-SubCell"/>
</dbReference>
<proteinExistence type="inferred from homology"/>
<comment type="similarity">
    <text evidence="5">Belongs to the short-chain dehydrogenases/reductases (SDR) family. 17-beta-HSD 3 subfamily.</text>
</comment>
<dbReference type="SUPFAM" id="SSF51735">
    <property type="entry name" value="NAD(P)-binding Rossmann-fold domains"/>
    <property type="match status" value="1"/>
</dbReference>
<comment type="subcellular location">
    <subcellularLocation>
        <location evidence="1">Mitochondrion</location>
    </subcellularLocation>
</comment>
<dbReference type="PANTHER" id="PTHR44889">
    <property type="entry name" value="INACTIVE HYDROXYSTEROID DEHYDROGENASE-LIKE PROTEIN 1"/>
    <property type="match status" value="1"/>
</dbReference>
<gene>
    <name evidence="7" type="ORF">WA026_003468</name>
</gene>
<evidence type="ECO:0000313" key="8">
    <source>
        <dbReference type="Proteomes" id="UP001431783"/>
    </source>
</evidence>
<evidence type="ECO:0000256" key="5">
    <source>
        <dbReference type="ARBA" id="ARBA00038261"/>
    </source>
</evidence>
<dbReference type="GO" id="GO:0016491">
    <property type="term" value="F:oxidoreductase activity"/>
    <property type="evidence" value="ECO:0007669"/>
    <property type="project" value="UniProtKB-KW"/>
</dbReference>
<dbReference type="AlphaFoldDB" id="A0AAW1TPQ4"/>
<sequence length="324" mass="36675">MMQDCNYQTLFLAFIGLLVLINFLLNRLWGVLQAIRAILGPYFIASEENSSLIQKFGSWALITGCTDGIGKAYAKELAKRGINIVLVSRNKEKLENTAREIESEFSVKTKIIVADFSQGVKAVETVKSEIGGIPIGILVNNVGKNYEYPMYLNEVPEEELWDVININVGAVTMLCRAFIWKMKKNGRGAIVNVSSGSELQPLPLMTVYAATKSYIKSFTTALRYEYRNSGLTIQHLSPFFINTKMNQFSERFQRTNFIVPDAEMYAKYAVATLGKQDKSTGFWAHGIQAFFIEIIPEWLRMEVGGLIMRGLRREYLEKNNLKSK</sequence>
<dbReference type="EMBL" id="JARQZJ010000001">
    <property type="protein sequence ID" value="KAK9869731.1"/>
    <property type="molecule type" value="Genomic_DNA"/>
</dbReference>
<dbReference type="Pfam" id="PF00106">
    <property type="entry name" value="adh_short"/>
    <property type="match status" value="1"/>
</dbReference>
<keyword evidence="2" id="KW-0521">NADP</keyword>
<protein>
    <recommendedName>
        <fullName evidence="9">Inactive hydroxysteroid dehydrogenase-like protein 1</fullName>
    </recommendedName>
</protein>
<evidence type="ECO:0000256" key="1">
    <source>
        <dbReference type="ARBA" id="ARBA00004173"/>
    </source>
</evidence>
<evidence type="ECO:0008006" key="9">
    <source>
        <dbReference type="Google" id="ProtNLM"/>
    </source>
</evidence>
<keyword evidence="4" id="KW-0496">Mitochondrion</keyword>
<dbReference type="PRINTS" id="PR00081">
    <property type="entry name" value="GDHRDH"/>
</dbReference>
<dbReference type="CDD" id="cd05356">
    <property type="entry name" value="17beta-HSD1_like_SDR_c"/>
    <property type="match status" value="1"/>
</dbReference>
<evidence type="ECO:0000256" key="2">
    <source>
        <dbReference type="ARBA" id="ARBA00022857"/>
    </source>
</evidence>
<dbReference type="PANTHER" id="PTHR44889:SF1">
    <property type="entry name" value="INACTIVE HYDROXYSTEROID DEHYDROGENASE-LIKE PROTEIN 1"/>
    <property type="match status" value="1"/>
</dbReference>
<feature type="transmembrane region" description="Helical" evidence="6">
    <location>
        <begin position="6"/>
        <end position="25"/>
    </location>
</feature>
<keyword evidence="6" id="KW-1133">Transmembrane helix</keyword>
<evidence type="ECO:0000256" key="6">
    <source>
        <dbReference type="SAM" id="Phobius"/>
    </source>
</evidence>
<dbReference type="PIRSF" id="PIRSF000126">
    <property type="entry name" value="11-beta-HSD1"/>
    <property type="match status" value="1"/>
</dbReference>
<name>A0AAW1TPQ4_9CUCU</name>
<organism evidence="7 8">
    <name type="scientific">Henosepilachna vigintioctopunctata</name>
    <dbReference type="NCBI Taxonomy" id="420089"/>
    <lineage>
        <taxon>Eukaryota</taxon>
        <taxon>Metazoa</taxon>
        <taxon>Ecdysozoa</taxon>
        <taxon>Arthropoda</taxon>
        <taxon>Hexapoda</taxon>
        <taxon>Insecta</taxon>
        <taxon>Pterygota</taxon>
        <taxon>Neoptera</taxon>
        <taxon>Endopterygota</taxon>
        <taxon>Coleoptera</taxon>
        <taxon>Polyphaga</taxon>
        <taxon>Cucujiformia</taxon>
        <taxon>Coccinelloidea</taxon>
        <taxon>Coccinellidae</taxon>
        <taxon>Epilachninae</taxon>
        <taxon>Epilachnini</taxon>
        <taxon>Henosepilachna</taxon>
    </lineage>
</organism>
<dbReference type="InterPro" id="IPR002347">
    <property type="entry name" value="SDR_fam"/>
</dbReference>
<dbReference type="PRINTS" id="PR00080">
    <property type="entry name" value="SDRFAMILY"/>
</dbReference>
<dbReference type="InterPro" id="IPR036291">
    <property type="entry name" value="NAD(P)-bd_dom_sf"/>
</dbReference>
<dbReference type="Proteomes" id="UP001431783">
    <property type="component" value="Unassembled WGS sequence"/>
</dbReference>
<keyword evidence="8" id="KW-1185">Reference proteome</keyword>
<evidence type="ECO:0000256" key="4">
    <source>
        <dbReference type="ARBA" id="ARBA00023128"/>
    </source>
</evidence>
<comment type="caution">
    <text evidence="7">The sequence shown here is derived from an EMBL/GenBank/DDBJ whole genome shotgun (WGS) entry which is preliminary data.</text>
</comment>
<keyword evidence="6" id="KW-0472">Membrane</keyword>
<keyword evidence="6" id="KW-0812">Transmembrane</keyword>
<evidence type="ECO:0000313" key="7">
    <source>
        <dbReference type="EMBL" id="KAK9869731.1"/>
    </source>
</evidence>
<dbReference type="InterPro" id="IPR052149">
    <property type="entry name" value="17-beta-HSD3-like"/>
</dbReference>
<dbReference type="Gene3D" id="3.40.50.720">
    <property type="entry name" value="NAD(P)-binding Rossmann-like Domain"/>
    <property type="match status" value="1"/>
</dbReference>
<dbReference type="PROSITE" id="PS00061">
    <property type="entry name" value="ADH_SHORT"/>
    <property type="match status" value="1"/>
</dbReference>
<accession>A0AAW1TPQ4</accession>
<reference evidence="7 8" key="1">
    <citation type="submission" date="2023-03" db="EMBL/GenBank/DDBJ databases">
        <title>Genome insight into feeding habits of ladybird beetles.</title>
        <authorList>
            <person name="Li H.-S."/>
            <person name="Huang Y.-H."/>
            <person name="Pang H."/>
        </authorList>
    </citation>
    <scope>NUCLEOTIDE SEQUENCE [LARGE SCALE GENOMIC DNA]</scope>
    <source>
        <strain evidence="7">SYSU_2023b</strain>
        <tissue evidence="7">Whole body</tissue>
    </source>
</reference>
<evidence type="ECO:0000256" key="3">
    <source>
        <dbReference type="ARBA" id="ARBA00023002"/>
    </source>
</evidence>
<dbReference type="InterPro" id="IPR020904">
    <property type="entry name" value="Sc_DH/Rdtase_CS"/>
</dbReference>
<dbReference type="FunFam" id="3.40.50.720:FF:000137">
    <property type="entry name" value="Hydroxysteroid (17-beta) dehydrogenase 3"/>
    <property type="match status" value="1"/>
</dbReference>
<keyword evidence="3" id="KW-0560">Oxidoreductase</keyword>